<dbReference type="EMBL" id="SNQI01000001">
    <property type="protein sequence ID" value="TEW76304.1"/>
    <property type="molecule type" value="Genomic_DNA"/>
</dbReference>
<dbReference type="Proteomes" id="UP000298517">
    <property type="component" value="Unassembled WGS sequence"/>
</dbReference>
<comment type="caution">
    <text evidence="7">The sequence shown here is derived from an EMBL/GenBank/DDBJ whole genome shotgun (WGS) entry which is preliminary data.</text>
</comment>
<evidence type="ECO:0000313" key="7">
    <source>
        <dbReference type="EMBL" id="TEW76304.1"/>
    </source>
</evidence>
<feature type="transmembrane region" description="Helical" evidence="6">
    <location>
        <begin position="29"/>
        <end position="51"/>
    </location>
</feature>
<evidence type="ECO:0000256" key="2">
    <source>
        <dbReference type="ARBA" id="ARBA00009773"/>
    </source>
</evidence>
<keyword evidence="8" id="KW-1185">Reference proteome</keyword>
<accession>A0A4Y8AWA3</accession>
<dbReference type="Pfam" id="PF01594">
    <property type="entry name" value="AI-2E_transport"/>
    <property type="match status" value="1"/>
</dbReference>
<comment type="subcellular location">
    <subcellularLocation>
        <location evidence="1">Membrane</location>
        <topology evidence="1">Multi-pass membrane protein</topology>
    </subcellularLocation>
</comment>
<protein>
    <submittedName>
        <fullName evidence="7">AI-2E family transporter</fullName>
    </submittedName>
</protein>
<feature type="transmembrane region" description="Helical" evidence="6">
    <location>
        <begin position="7"/>
        <end position="23"/>
    </location>
</feature>
<gene>
    <name evidence="7" type="ORF">E2488_00160</name>
</gene>
<sequence length="354" mass="40223">MKDLKTTNILLLILVVPVVFYILKTMSFIFIPLIFSMFIALLFLPLMRWLAKRKIHNFISIFIVLLIFVGIFKIGGELIKITSREILATDSLFFEKAIAKINLLAASFEDFLGINFFEEGNVLSHFVNSDTISENFGSTFDFIGNTVSMTLMTAFFVILWLAESINFQKFLNNTILKQKFASVKTFMKIEKDLIKFVKVKFLVSALTGLGFGLACYFFDVSFPIFWGLFAFLINFIQMIGSVVSVILLSLFAFVELDPTSVLLFFILTITLIQVIFGGILEPIFMGRSFSINIITILVMLMLWGYIWGVPGLIMSIPITVFLKIIFQQFPQTKLLATLISGNEVTIKLPRLKKT</sequence>
<dbReference type="OrthoDB" id="9793390at2"/>
<name>A0A4Y8AWA3_9FLAO</name>
<evidence type="ECO:0000256" key="3">
    <source>
        <dbReference type="ARBA" id="ARBA00022692"/>
    </source>
</evidence>
<reference evidence="7 8" key="1">
    <citation type="journal article" date="2011" name="J. Microbiol.">
        <title>Gramella jeungdoensis sp. nov., isolated from a solar saltern in Korea.</title>
        <authorList>
            <person name="Joung Y."/>
            <person name="Kim H."/>
            <person name="Jang T."/>
            <person name="Ahn T.S."/>
            <person name="Joh K."/>
        </authorList>
    </citation>
    <scope>NUCLEOTIDE SEQUENCE [LARGE SCALE GENOMIC DNA]</scope>
    <source>
        <strain evidence="7 8">KCTC 23123</strain>
    </source>
</reference>
<feature type="transmembrane region" description="Helical" evidence="6">
    <location>
        <begin position="142"/>
        <end position="162"/>
    </location>
</feature>
<evidence type="ECO:0000313" key="8">
    <source>
        <dbReference type="Proteomes" id="UP000298517"/>
    </source>
</evidence>
<organism evidence="7 8">
    <name type="scientific">Gramella jeungdoensis</name>
    <dbReference type="NCBI Taxonomy" id="708091"/>
    <lineage>
        <taxon>Bacteria</taxon>
        <taxon>Pseudomonadati</taxon>
        <taxon>Bacteroidota</taxon>
        <taxon>Flavobacteriia</taxon>
        <taxon>Flavobacteriales</taxon>
        <taxon>Flavobacteriaceae</taxon>
        <taxon>Christiangramia</taxon>
    </lineage>
</organism>
<feature type="transmembrane region" description="Helical" evidence="6">
    <location>
        <begin position="58"/>
        <end position="75"/>
    </location>
</feature>
<dbReference type="AlphaFoldDB" id="A0A4Y8AWA3"/>
<feature type="transmembrane region" description="Helical" evidence="6">
    <location>
        <begin position="224"/>
        <end position="254"/>
    </location>
</feature>
<comment type="similarity">
    <text evidence="2">Belongs to the autoinducer-2 exporter (AI-2E) (TC 2.A.86) family.</text>
</comment>
<evidence type="ECO:0000256" key="4">
    <source>
        <dbReference type="ARBA" id="ARBA00022989"/>
    </source>
</evidence>
<dbReference type="GO" id="GO:0016020">
    <property type="term" value="C:membrane"/>
    <property type="evidence" value="ECO:0007669"/>
    <property type="project" value="UniProtKB-SubCell"/>
</dbReference>
<keyword evidence="5 6" id="KW-0472">Membrane</keyword>
<evidence type="ECO:0000256" key="6">
    <source>
        <dbReference type="SAM" id="Phobius"/>
    </source>
</evidence>
<proteinExistence type="inferred from homology"/>
<evidence type="ECO:0000256" key="1">
    <source>
        <dbReference type="ARBA" id="ARBA00004141"/>
    </source>
</evidence>
<keyword evidence="3 6" id="KW-0812">Transmembrane</keyword>
<feature type="transmembrane region" description="Helical" evidence="6">
    <location>
        <begin position="292"/>
        <end position="325"/>
    </location>
</feature>
<keyword evidence="4 6" id="KW-1133">Transmembrane helix</keyword>
<evidence type="ECO:0000256" key="5">
    <source>
        <dbReference type="ARBA" id="ARBA00023136"/>
    </source>
</evidence>
<feature type="transmembrane region" description="Helical" evidence="6">
    <location>
        <begin position="197"/>
        <end position="218"/>
    </location>
</feature>
<feature type="transmembrane region" description="Helical" evidence="6">
    <location>
        <begin position="261"/>
        <end position="280"/>
    </location>
</feature>
<dbReference type="InterPro" id="IPR002549">
    <property type="entry name" value="AI-2E-like"/>
</dbReference>